<keyword evidence="2" id="KW-1185">Reference proteome</keyword>
<dbReference type="Proteomes" id="UP001054252">
    <property type="component" value="Unassembled WGS sequence"/>
</dbReference>
<dbReference type="PANTHER" id="PTHR37227:SF2">
    <property type="entry name" value="OS01G0219000 PROTEIN"/>
    <property type="match status" value="1"/>
</dbReference>
<evidence type="ECO:0000313" key="2">
    <source>
        <dbReference type="Proteomes" id="UP001054252"/>
    </source>
</evidence>
<evidence type="ECO:0000313" key="1">
    <source>
        <dbReference type="EMBL" id="GKV39295.1"/>
    </source>
</evidence>
<organism evidence="1 2">
    <name type="scientific">Rubroshorea leprosula</name>
    <dbReference type="NCBI Taxonomy" id="152421"/>
    <lineage>
        <taxon>Eukaryota</taxon>
        <taxon>Viridiplantae</taxon>
        <taxon>Streptophyta</taxon>
        <taxon>Embryophyta</taxon>
        <taxon>Tracheophyta</taxon>
        <taxon>Spermatophyta</taxon>
        <taxon>Magnoliopsida</taxon>
        <taxon>eudicotyledons</taxon>
        <taxon>Gunneridae</taxon>
        <taxon>Pentapetalae</taxon>
        <taxon>rosids</taxon>
        <taxon>malvids</taxon>
        <taxon>Malvales</taxon>
        <taxon>Dipterocarpaceae</taxon>
        <taxon>Rubroshorea</taxon>
    </lineage>
</organism>
<name>A0AAV5LPA3_9ROSI</name>
<evidence type="ECO:0008006" key="3">
    <source>
        <dbReference type="Google" id="ProtNLM"/>
    </source>
</evidence>
<sequence length="269" mass="29164">MEDVLTEIPPPSRFFQEDLNNFVPPLPSLPLPFLVFSNPKPSMPLRPAFLIIALSSPSLYVLHHMSSKTLIGSLILPETSFSGISAEPSLGDKSCNIYALNGADNLVLLVLVQCNVTAERSHTVARMLIGEDIVPERVLILDSVQSRNFRGKLSADETLAFKLETSAERGALAGGSGGSLMLKGLHYFPSGSMIDGLPAALLSRCQLRNIKGTLCVSWPEFGGSVVALVKSLLLSVLPNLDFSLKGEGEDQYAKFSRIKDQPFDSELYT</sequence>
<proteinExistence type="predicted"/>
<dbReference type="PANTHER" id="PTHR37227">
    <property type="entry name" value="OS01G0219000 PROTEIN"/>
    <property type="match status" value="1"/>
</dbReference>
<dbReference type="EMBL" id="BPVZ01000133">
    <property type="protein sequence ID" value="GKV39295.1"/>
    <property type="molecule type" value="Genomic_DNA"/>
</dbReference>
<dbReference type="AlphaFoldDB" id="A0AAV5LPA3"/>
<protein>
    <recommendedName>
        <fullName evidence="3">Proteasome assembly chaperone 1</fullName>
    </recommendedName>
</protein>
<comment type="caution">
    <text evidence="1">The sequence shown here is derived from an EMBL/GenBank/DDBJ whole genome shotgun (WGS) entry which is preliminary data.</text>
</comment>
<accession>A0AAV5LPA3</accession>
<reference evidence="1 2" key="1">
    <citation type="journal article" date="2021" name="Commun. Biol.">
        <title>The genome of Shorea leprosula (Dipterocarpaceae) highlights the ecological relevance of drought in aseasonal tropical rainforests.</title>
        <authorList>
            <person name="Ng K.K.S."/>
            <person name="Kobayashi M.J."/>
            <person name="Fawcett J.A."/>
            <person name="Hatakeyama M."/>
            <person name="Paape T."/>
            <person name="Ng C.H."/>
            <person name="Ang C.C."/>
            <person name="Tnah L.H."/>
            <person name="Lee C.T."/>
            <person name="Nishiyama T."/>
            <person name="Sese J."/>
            <person name="O'Brien M.J."/>
            <person name="Copetti D."/>
            <person name="Mohd Noor M.I."/>
            <person name="Ong R.C."/>
            <person name="Putra M."/>
            <person name="Sireger I.Z."/>
            <person name="Indrioko S."/>
            <person name="Kosugi Y."/>
            <person name="Izuno A."/>
            <person name="Isagi Y."/>
            <person name="Lee S.L."/>
            <person name="Shimizu K.K."/>
        </authorList>
    </citation>
    <scope>NUCLEOTIDE SEQUENCE [LARGE SCALE GENOMIC DNA]</scope>
    <source>
        <strain evidence="1">214</strain>
    </source>
</reference>
<gene>
    <name evidence="1" type="ORF">SLEP1_g47095</name>
</gene>